<evidence type="ECO:0000313" key="2">
    <source>
        <dbReference type="EMBL" id="TXL64605.1"/>
    </source>
</evidence>
<dbReference type="InterPro" id="IPR029024">
    <property type="entry name" value="TerB-like"/>
</dbReference>
<keyword evidence="3" id="KW-1185">Reference proteome</keyword>
<protein>
    <submittedName>
        <fullName evidence="2">TerB family tellurite resistance protein</fullName>
    </submittedName>
</protein>
<accession>A0A5C8NTX2</accession>
<dbReference type="Gene3D" id="1.10.3680.10">
    <property type="entry name" value="TerB-like"/>
    <property type="match status" value="1"/>
</dbReference>
<dbReference type="RefSeq" id="WP_147704854.1">
    <property type="nucleotide sequence ID" value="NZ_VDUY01000005.1"/>
</dbReference>
<dbReference type="AlphaFoldDB" id="A0A5C8NTX2"/>
<gene>
    <name evidence="2" type="ORF">FHP08_12690</name>
</gene>
<evidence type="ECO:0000313" key="3">
    <source>
        <dbReference type="Proteomes" id="UP000321548"/>
    </source>
</evidence>
<dbReference type="OrthoDB" id="5294347at2"/>
<evidence type="ECO:0000259" key="1">
    <source>
        <dbReference type="Pfam" id="PF05099"/>
    </source>
</evidence>
<dbReference type="InterPro" id="IPR007791">
    <property type="entry name" value="DjlA_N"/>
</dbReference>
<dbReference type="Pfam" id="PF05099">
    <property type="entry name" value="TerB"/>
    <property type="match status" value="1"/>
</dbReference>
<dbReference type="Proteomes" id="UP000321548">
    <property type="component" value="Unassembled WGS sequence"/>
</dbReference>
<dbReference type="CDD" id="cd07313">
    <property type="entry name" value="terB_like_2"/>
    <property type="match status" value="1"/>
</dbReference>
<name>A0A5C8NTX2_9BURK</name>
<organism evidence="2 3">
    <name type="scientific">Zeimonas arvi</name>
    <dbReference type="NCBI Taxonomy" id="2498847"/>
    <lineage>
        <taxon>Bacteria</taxon>
        <taxon>Pseudomonadati</taxon>
        <taxon>Pseudomonadota</taxon>
        <taxon>Betaproteobacteria</taxon>
        <taxon>Burkholderiales</taxon>
        <taxon>Burkholderiaceae</taxon>
        <taxon>Zeimonas</taxon>
    </lineage>
</organism>
<dbReference type="SUPFAM" id="SSF158682">
    <property type="entry name" value="TerB-like"/>
    <property type="match status" value="1"/>
</dbReference>
<comment type="caution">
    <text evidence="2">The sequence shown here is derived from an EMBL/GenBank/DDBJ whole genome shotgun (WGS) entry which is preliminary data.</text>
</comment>
<feature type="domain" description="Co-chaperone DjlA N-terminal" evidence="1">
    <location>
        <begin position="27"/>
        <end position="143"/>
    </location>
</feature>
<sequence length="156" mass="17383">MLKAIADFFERQLGGSGAGARGQHTIELATAALLAEMARIDGEIEPAEREAALKAVREKLGLSAAEADQLFDLAEQEARQATDYFQFTSLINRHFDADQKMRVIELMWRVAMADGDIDAHERHLIRRIADLIHVPHADFVHAQRRAQESLGDAAHD</sequence>
<proteinExistence type="predicted"/>
<dbReference type="EMBL" id="VDUY01000005">
    <property type="protein sequence ID" value="TXL64605.1"/>
    <property type="molecule type" value="Genomic_DNA"/>
</dbReference>
<reference evidence="2 3" key="1">
    <citation type="submission" date="2019-06" db="EMBL/GenBank/DDBJ databases">
        <title>Quisquiliibacterium sp. nov., isolated from a maize field.</title>
        <authorList>
            <person name="Lin S.-Y."/>
            <person name="Tsai C.-F."/>
            <person name="Young C.-C."/>
        </authorList>
    </citation>
    <scope>NUCLEOTIDE SEQUENCE [LARGE SCALE GENOMIC DNA]</scope>
    <source>
        <strain evidence="2 3">CC-CFT501</strain>
    </source>
</reference>